<dbReference type="Proteomes" id="UP000286997">
    <property type="component" value="Unassembled WGS sequence"/>
</dbReference>
<evidence type="ECO:0000313" key="2">
    <source>
        <dbReference type="EMBL" id="RVU19069.1"/>
    </source>
</evidence>
<reference evidence="2 3" key="1">
    <citation type="submission" date="2019-01" db="EMBL/GenBank/DDBJ databases">
        <authorList>
            <person name="Chen W.-M."/>
        </authorList>
    </citation>
    <scope>NUCLEOTIDE SEQUENCE [LARGE SCALE GENOMIC DNA]</scope>
    <source>
        <strain evidence="2 3">TER-1</strain>
    </source>
</reference>
<dbReference type="InterPro" id="IPR016181">
    <property type="entry name" value="Acyl_CoA_acyltransferase"/>
</dbReference>
<name>A0A437P9W7_9HYPH</name>
<keyword evidence="2" id="KW-0808">Transferase</keyword>
<dbReference type="SUPFAM" id="SSF55729">
    <property type="entry name" value="Acyl-CoA N-acyltransferases (Nat)"/>
    <property type="match status" value="1"/>
</dbReference>
<dbReference type="InterPro" id="IPR051531">
    <property type="entry name" value="N-acetyltransferase"/>
</dbReference>
<feature type="domain" description="N-acetyltransferase" evidence="1">
    <location>
        <begin position="26"/>
        <end position="186"/>
    </location>
</feature>
<accession>A0A437P9W7</accession>
<comment type="caution">
    <text evidence="2">The sequence shown here is derived from an EMBL/GenBank/DDBJ whole genome shotgun (WGS) entry which is preliminary data.</text>
</comment>
<keyword evidence="3" id="KW-1185">Reference proteome</keyword>
<dbReference type="GO" id="GO:0016747">
    <property type="term" value="F:acyltransferase activity, transferring groups other than amino-acyl groups"/>
    <property type="evidence" value="ECO:0007669"/>
    <property type="project" value="InterPro"/>
</dbReference>
<organism evidence="2 3">
    <name type="scientific">Methylobacterium oryzihabitans</name>
    <dbReference type="NCBI Taxonomy" id="2499852"/>
    <lineage>
        <taxon>Bacteria</taxon>
        <taxon>Pseudomonadati</taxon>
        <taxon>Pseudomonadota</taxon>
        <taxon>Alphaproteobacteria</taxon>
        <taxon>Hyphomicrobiales</taxon>
        <taxon>Methylobacteriaceae</taxon>
        <taxon>Methylobacterium</taxon>
    </lineage>
</organism>
<gene>
    <name evidence="2" type="ORF">EOE48_09225</name>
</gene>
<dbReference type="OrthoDB" id="9804153at2"/>
<dbReference type="InterPro" id="IPR000182">
    <property type="entry name" value="GNAT_dom"/>
</dbReference>
<dbReference type="Pfam" id="PF13302">
    <property type="entry name" value="Acetyltransf_3"/>
    <property type="match status" value="1"/>
</dbReference>
<evidence type="ECO:0000259" key="1">
    <source>
        <dbReference type="PROSITE" id="PS51186"/>
    </source>
</evidence>
<dbReference type="Gene3D" id="3.40.630.30">
    <property type="match status" value="1"/>
</dbReference>
<sequence>MFPDLTRDDVFRLETRRLWLRWPRQADVQAFVRFGGDKAVADMTSRIPHPMAPPDAEAFVLGARRANTDGRALVMAVTPRRQPGSAIGVVSIEPDPGSGAPHLGYWIGAPHWGQGLATEAARALVDAYFAYTGGDELLSSARVVNPGSRRVLEKCGFAAIGSGLMPFPARGGVFPVDHFRLDRRAWDSLKAWQNAGLVLGRHGAAQDEPRCGA</sequence>
<dbReference type="PANTHER" id="PTHR43792">
    <property type="entry name" value="GNAT FAMILY, PUTATIVE (AFU_ORTHOLOGUE AFUA_3G00765)-RELATED-RELATED"/>
    <property type="match status" value="1"/>
</dbReference>
<dbReference type="PROSITE" id="PS51186">
    <property type="entry name" value="GNAT"/>
    <property type="match status" value="1"/>
</dbReference>
<protein>
    <submittedName>
        <fullName evidence="2">N-acetyltransferase</fullName>
    </submittedName>
</protein>
<evidence type="ECO:0000313" key="3">
    <source>
        <dbReference type="Proteomes" id="UP000286997"/>
    </source>
</evidence>
<dbReference type="RefSeq" id="WP_127728506.1">
    <property type="nucleotide sequence ID" value="NZ_SACP01000007.1"/>
</dbReference>
<dbReference type="EMBL" id="SACP01000007">
    <property type="protein sequence ID" value="RVU19069.1"/>
    <property type="molecule type" value="Genomic_DNA"/>
</dbReference>
<proteinExistence type="predicted"/>
<dbReference type="AlphaFoldDB" id="A0A437P9W7"/>